<dbReference type="RefSeq" id="WP_295452982.1">
    <property type="nucleotide sequence ID" value="NZ_BAABWU010000002.1"/>
</dbReference>
<sequence length="212" mass="23580">MSLNPAGWPPHLRAAVTGALLVSCWLFASPLLNAVFILFTLHVFSLFLRDVCGLQWARLILLRIGGALGVLLAFWKPELQFVPYLAVIAINLSMAYVFGHNLLRGQPSVLLQFVTAAHLGPNPSAEFTAYLRRQCGVWLGVGLFCAGLGLLALGSEPLRPLASVILVTLLVAQVLWFVISHEIARLRFKRPETWQRSISLIMQRDTWKKLDI</sequence>
<feature type="transmembrane region" description="Helical" evidence="1">
    <location>
        <begin position="81"/>
        <end position="99"/>
    </location>
</feature>
<gene>
    <name evidence="2" type="ORF">NBRC116598_10330</name>
</gene>
<keyword evidence="3" id="KW-1185">Reference proteome</keyword>
<organism evidence="2 3">
    <name type="scientific">Pseudophaeobacter arcticus</name>
    <dbReference type="NCBI Taxonomy" id="385492"/>
    <lineage>
        <taxon>Bacteria</taxon>
        <taxon>Pseudomonadati</taxon>
        <taxon>Pseudomonadota</taxon>
        <taxon>Alphaproteobacteria</taxon>
        <taxon>Rhodobacterales</taxon>
        <taxon>Paracoccaceae</taxon>
        <taxon>Pseudophaeobacter</taxon>
    </lineage>
</organism>
<keyword evidence="1" id="KW-0812">Transmembrane</keyword>
<dbReference type="Proteomes" id="UP001441944">
    <property type="component" value="Unassembled WGS sequence"/>
</dbReference>
<feature type="transmembrane region" description="Helical" evidence="1">
    <location>
        <begin position="20"/>
        <end position="44"/>
    </location>
</feature>
<keyword evidence="1" id="KW-1133">Transmembrane helix</keyword>
<reference evidence="2 3" key="1">
    <citation type="submission" date="2024-04" db="EMBL/GenBank/DDBJ databases">
        <title>Draft genome sequence of Pseudophaeobacter arcticus NBRC 116598.</title>
        <authorList>
            <person name="Miyakawa T."/>
            <person name="Kusuya Y."/>
            <person name="Miura T."/>
        </authorList>
    </citation>
    <scope>NUCLEOTIDE SEQUENCE [LARGE SCALE GENOMIC DNA]</scope>
    <source>
        <strain evidence="2 3">SU-CL00105</strain>
    </source>
</reference>
<keyword evidence="1" id="KW-0472">Membrane</keyword>
<accession>A0ABQ0AIC6</accession>
<evidence type="ECO:0000313" key="3">
    <source>
        <dbReference type="Proteomes" id="UP001441944"/>
    </source>
</evidence>
<protein>
    <submittedName>
        <fullName evidence="2">Uncharacterized protein</fullName>
    </submittedName>
</protein>
<feature type="transmembrane region" description="Helical" evidence="1">
    <location>
        <begin position="160"/>
        <end position="179"/>
    </location>
</feature>
<evidence type="ECO:0000313" key="2">
    <source>
        <dbReference type="EMBL" id="GAA6195589.1"/>
    </source>
</evidence>
<feature type="transmembrane region" description="Helical" evidence="1">
    <location>
        <begin position="56"/>
        <end position="75"/>
    </location>
</feature>
<comment type="caution">
    <text evidence="2">The sequence shown here is derived from an EMBL/GenBank/DDBJ whole genome shotgun (WGS) entry which is preliminary data.</text>
</comment>
<feature type="transmembrane region" description="Helical" evidence="1">
    <location>
        <begin position="135"/>
        <end position="154"/>
    </location>
</feature>
<evidence type="ECO:0000256" key="1">
    <source>
        <dbReference type="SAM" id="Phobius"/>
    </source>
</evidence>
<name>A0ABQ0AIC6_9RHOB</name>
<proteinExistence type="predicted"/>
<dbReference type="EMBL" id="BAABWU010000002">
    <property type="protein sequence ID" value="GAA6195589.1"/>
    <property type="molecule type" value="Genomic_DNA"/>
</dbReference>